<dbReference type="Pfam" id="PF06580">
    <property type="entry name" value="His_kinase"/>
    <property type="match status" value="1"/>
</dbReference>
<dbReference type="PANTHER" id="PTHR34220:SF7">
    <property type="entry name" value="SENSOR HISTIDINE KINASE YPDA"/>
    <property type="match status" value="1"/>
</dbReference>
<dbReference type="InterPro" id="IPR050640">
    <property type="entry name" value="Bact_2-comp_sensor_kinase"/>
</dbReference>
<organism evidence="3 4">
    <name type="scientific">Chitinimonas lacunae</name>
    <dbReference type="NCBI Taxonomy" id="1963018"/>
    <lineage>
        <taxon>Bacteria</taxon>
        <taxon>Pseudomonadati</taxon>
        <taxon>Pseudomonadota</taxon>
        <taxon>Betaproteobacteria</taxon>
        <taxon>Neisseriales</taxon>
        <taxon>Chitinibacteraceae</taxon>
        <taxon>Chitinimonas</taxon>
    </lineage>
</organism>
<evidence type="ECO:0000313" key="4">
    <source>
        <dbReference type="Proteomes" id="UP001595791"/>
    </source>
</evidence>
<evidence type="ECO:0000259" key="2">
    <source>
        <dbReference type="Pfam" id="PF06580"/>
    </source>
</evidence>
<feature type="domain" description="Signal transduction histidine kinase internal region" evidence="2">
    <location>
        <begin position="146"/>
        <end position="223"/>
    </location>
</feature>
<evidence type="ECO:0000256" key="1">
    <source>
        <dbReference type="SAM" id="Phobius"/>
    </source>
</evidence>
<keyword evidence="1" id="KW-0812">Transmembrane</keyword>
<feature type="transmembrane region" description="Helical" evidence="1">
    <location>
        <begin position="115"/>
        <end position="134"/>
    </location>
</feature>
<dbReference type="Gene3D" id="3.30.565.10">
    <property type="entry name" value="Histidine kinase-like ATPase, C-terminal domain"/>
    <property type="match status" value="1"/>
</dbReference>
<keyword evidence="4" id="KW-1185">Reference proteome</keyword>
<protein>
    <submittedName>
        <fullName evidence="3">Sensor histidine kinase</fullName>
        <ecNumber evidence="3">2.7.13.3</ecNumber>
    </submittedName>
</protein>
<evidence type="ECO:0000313" key="3">
    <source>
        <dbReference type="EMBL" id="MFC4160377.1"/>
    </source>
</evidence>
<keyword evidence="3" id="KW-0418">Kinase</keyword>
<dbReference type="PANTHER" id="PTHR34220">
    <property type="entry name" value="SENSOR HISTIDINE KINASE YPDA"/>
    <property type="match status" value="1"/>
</dbReference>
<dbReference type="InterPro" id="IPR010559">
    <property type="entry name" value="Sig_transdc_His_kin_internal"/>
</dbReference>
<proteinExistence type="predicted"/>
<feature type="transmembrane region" description="Helical" evidence="1">
    <location>
        <begin position="54"/>
        <end position="72"/>
    </location>
</feature>
<keyword evidence="3" id="KW-0808">Transferase</keyword>
<comment type="caution">
    <text evidence="3">The sequence shown here is derived from an EMBL/GenBank/DDBJ whole genome shotgun (WGS) entry which is preliminary data.</text>
</comment>
<reference evidence="4" key="1">
    <citation type="journal article" date="2019" name="Int. J. Syst. Evol. Microbiol.">
        <title>The Global Catalogue of Microorganisms (GCM) 10K type strain sequencing project: providing services to taxonomists for standard genome sequencing and annotation.</title>
        <authorList>
            <consortium name="The Broad Institute Genomics Platform"/>
            <consortium name="The Broad Institute Genome Sequencing Center for Infectious Disease"/>
            <person name="Wu L."/>
            <person name="Ma J."/>
        </authorList>
    </citation>
    <scope>NUCLEOTIDE SEQUENCE [LARGE SCALE GENOMIC DNA]</scope>
    <source>
        <strain evidence="4">LMG 29894</strain>
    </source>
</reference>
<accession>A0ABV8MRS9</accession>
<keyword evidence="1" id="KW-0472">Membrane</keyword>
<dbReference type="EMBL" id="JBHSBU010000001">
    <property type="protein sequence ID" value="MFC4160377.1"/>
    <property type="molecule type" value="Genomic_DNA"/>
</dbReference>
<feature type="transmembrane region" description="Helical" evidence="1">
    <location>
        <begin position="84"/>
        <end position="103"/>
    </location>
</feature>
<sequence length="348" mass="39068">MTTILPDRLPDELPDLRNLGVLLRVILAVNVCGAVVALAATSSWSEAIQYFSDQAAVLEPTLLLCVGLAVGLRRQLEELGYRSAVAVIVLLSAAVAILVRLMLRELYPFNTGTALRTGGFAALLAWSALGYFRLRNRALSPLLTEARLQALQARIRPHFLFNSINAVLSLIRSEPAKAERALEDLADLFRVFMAENRELSVLSREVELVRQYLDLEALRLGKRMRLEWHIDKMPGDALIPPLTLQPLLENAVYHGIEPATRPGVITINIFRARDEVHINIRNPHFANEGRRHAGNNMAMGNIRERLLLHFDAEASLKTTVGPDYYQVHLTLPYRPARRKERRINGRTA</sequence>
<dbReference type="Proteomes" id="UP001595791">
    <property type="component" value="Unassembled WGS sequence"/>
</dbReference>
<keyword evidence="1" id="KW-1133">Transmembrane helix</keyword>
<dbReference type="SUPFAM" id="SSF55874">
    <property type="entry name" value="ATPase domain of HSP90 chaperone/DNA topoisomerase II/histidine kinase"/>
    <property type="match status" value="1"/>
</dbReference>
<dbReference type="EC" id="2.7.13.3" evidence="3"/>
<feature type="transmembrane region" description="Helical" evidence="1">
    <location>
        <begin position="21"/>
        <end position="42"/>
    </location>
</feature>
<gene>
    <name evidence="3" type="ORF">ACFOW7_13615</name>
</gene>
<dbReference type="GO" id="GO:0004673">
    <property type="term" value="F:protein histidine kinase activity"/>
    <property type="evidence" value="ECO:0007669"/>
    <property type="project" value="UniProtKB-EC"/>
</dbReference>
<dbReference type="InterPro" id="IPR036890">
    <property type="entry name" value="HATPase_C_sf"/>
</dbReference>
<dbReference type="RefSeq" id="WP_378165136.1">
    <property type="nucleotide sequence ID" value="NZ_JBHSBU010000001.1"/>
</dbReference>
<name>A0ABV8MRS9_9NEIS</name>